<feature type="region of interest" description="Disordered" evidence="1">
    <location>
        <begin position="1"/>
        <end position="22"/>
    </location>
</feature>
<dbReference type="InterPro" id="IPR046700">
    <property type="entry name" value="DUF6570"/>
</dbReference>
<gene>
    <name evidence="3" type="ORF">RFH988_LOCUS37220</name>
</gene>
<evidence type="ECO:0000313" key="4">
    <source>
        <dbReference type="Proteomes" id="UP000663882"/>
    </source>
</evidence>
<comment type="caution">
    <text evidence="3">The sequence shown here is derived from an EMBL/GenBank/DDBJ whole genome shotgun (WGS) entry which is preliminary data.</text>
</comment>
<dbReference type="EMBL" id="CAJNOO010007141">
    <property type="protein sequence ID" value="CAF1462654.1"/>
    <property type="molecule type" value="Genomic_DNA"/>
</dbReference>
<dbReference type="Proteomes" id="UP000663882">
    <property type="component" value="Unassembled WGS sequence"/>
</dbReference>
<protein>
    <recommendedName>
        <fullName evidence="2">DUF6570 domain-containing protein</fullName>
    </recommendedName>
</protein>
<dbReference type="OrthoDB" id="8123539at2759"/>
<sequence>MVRKKSAAVKARTRKRTYERKKTQDRVSRSWRKLLLIVTAVNKFLRFRRWDIALACSTSDLNTSQSNKIFLNNVSFVQKDMESTYVNKTDATNYLEDLNVVQATIKTLISKDNLFRKRESERVTVIFQKKYTNNSNFREKEKTRSRTHGLEKYRKYVSFRQEKKQRSKTYILNKYHNNSDFRNRTKTEVLRKYYTDNSIRLKMIQRALNSYRSDNTLMKRNSRRLYNQRRRILKKYTIIQSHKCTIKRRDLYINSLNRFRQINREGPDYICISCRLALFRNQVVPFVEQKYIKQNMSVGIKKNIQSYFNYSSSSQSKWICKLCSDKIKKQQMPSRAIVNKLKVCAVPSELKRLNNLEKHLIALRLPFMKIVNLTSGKLSSRLAQKGTKGPLHCVPSDVQDTVTTLPRPVDKSMMVRLQLKRRLKYKAV</sequence>
<evidence type="ECO:0000313" key="3">
    <source>
        <dbReference type="EMBL" id="CAF1462654.1"/>
    </source>
</evidence>
<dbReference type="Pfam" id="PF20209">
    <property type="entry name" value="DUF6570"/>
    <property type="match status" value="1"/>
</dbReference>
<evidence type="ECO:0000256" key="1">
    <source>
        <dbReference type="SAM" id="MobiDB-lite"/>
    </source>
</evidence>
<accession>A0A815QFL3</accession>
<feature type="compositionally biased region" description="Basic residues" evidence="1">
    <location>
        <begin position="1"/>
        <end position="19"/>
    </location>
</feature>
<organism evidence="3 4">
    <name type="scientific">Rotaria sordida</name>
    <dbReference type="NCBI Taxonomy" id="392033"/>
    <lineage>
        <taxon>Eukaryota</taxon>
        <taxon>Metazoa</taxon>
        <taxon>Spiralia</taxon>
        <taxon>Gnathifera</taxon>
        <taxon>Rotifera</taxon>
        <taxon>Eurotatoria</taxon>
        <taxon>Bdelloidea</taxon>
        <taxon>Philodinida</taxon>
        <taxon>Philodinidae</taxon>
        <taxon>Rotaria</taxon>
    </lineage>
</organism>
<reference evidence="3" key="1">
    <citation type="submission" date="2021-02" db="EMBL/GenBank/DDBJ databases">
        <authorList>
            <person name="Nowell W R."/>
        </authorList>
    </citation>
    <scope>NUCLEOTIDE SEQUENCE</scope>
</reference>
<evidence type="ECO:0000259" key="2">
    <source>
        <dbReference type="Pfam" id="PF20209"/>
    </source>
</evidence>
<feature type="domain" description="DUF6570" evidence="2">
    <location>
        <begin position="329"/>
        <end position="413"/>
    </location>
</feature>
<feature type="non-terminal residue" evidence="3">
    <location>
        <position position="1"/>
    </location>
</feature>
<dbReference type="AlphaFoldDB" id="A0A815QFL3"/>
<proteinExistence type="predicted"/>
<name>A0A815QFL3_9BILA</name>